<organism evidence="2 3">
    <name type="scientific">Protopolystoma xenopodis</name>
    <dbReference type="NCBI Taxonomy" id="117903"/>
    <lineage>
        <taxon>Eukaryota</taxon>
        <taxon>Metazoa</taxon>
        <taxon>Spiralia</taxon>
        <taxon>Lophotrochozoa</taxon>
        <taxon>Platyhelminthes</taxon>
        <taxon>Monogenea</taxon>
        <taxon>Polyopisthocotylea</taxon>
        <taxon>Polystomatidea</taxon>
        <taxon>Polystomatidae</taxon>
        <taxon>Protopolystoma</taxon>
    </lineage>
</organism>
<dbReference type="AlphaFoldDB" id="A0A448XIT3"/>
<dbReference type="EMBL" id="CAAALY010255685">
    <property type="protein sequence ID" value="VEL37679.1"/>
    <property type="molecule type" value="Genomic_DNA"/>
</dbReference>
<comment type="caution">
    <text evidence="2">The sequence shown here is derived from an EMBL/GenBank/DDBJ whole genome shotgun (WGS) entry which is preliminary data.</text>
</comment>
<gene>
    <name evidence="2" type="ORF">PXEA_LOCUS31119</name>
</gene>
<proteinExistence type="predicted"/>
<name>A0A448XIT3_9PLAT</name>
<evidence type="ECO:0000313" key="3">
    <source>
        <dbReference type="Proteomes" id="UP000784294"/>
    </source>
</evidence>
<keyword evidence="3" id="KW-1185">Reference proteome</keyword>
<reference evidence="2" key="1">
    <citation type="submission" date="2018-11" db="EMBL/GenBank/DDBJ databases">
        <authorList>
            <consortium name="Pathogen Informatics"/>
        </authorList>
    </citation>
    <scope>NUCLEOTIDE SEQUENCE</scope>
</reference>
<dbReference type="Proteomes" id="UP000784294">
    <property type="component" value="Unassembled WGS sequence"/>
</dbReference>
<evidence type="ECO:0000256" key="1">
    <source>
        <dbReference type="SAM" id="MobiDB-lite"/>
    </source>
</evidence>
<dbReference type="OrthoDB" id="5239715at2759"/>
<sequence>MNHRVDELLVGLVGQIEAGHRRVEEDRVRATRLATSVGIVRDSISFPGGATGDNGFSGEGDQILGGAGLGSTPGSRKQSLRAKTGGGISRFFKRHFYRGNGDGET</sequence>
<evidence type="ECO:0000313" key="2">
    <source>
        <dbReference type="EMBL" id="VEL37679.1"/>
    </source>
</evidence>
<feature type="region of interest" description="Disordered" evidence="1">
    <location>
        <begin position="48"/>
        <end position="84"/>
    </location>
</feature>
<protein>
    <submittedName>
        <fullName evidence="2">Uncharacterized protein</fullName>
    </submittedName>
</protein>
<accession>A0A448XIT3</accession>
<feature type="compositionally biased region" description="Gly residues" evidence="1">
    <location>
        <begin position="49"/>
        <end position="71"/>
    </location>
</feature>